<dbReference type="PRINTS" id="PR00237">
    <property type="entry name" value="GPCRRHODOPSN"/>
</dbReference>
<proteinExistence type="predicted"/>
<reference evidence="10" key="1">
    <citation type="submission" date="2023-04" db="EMBL/GenBank/DDBJ databases">
        <title>Chromosome-level genome of Chaenocephalus aceratus.</title>
        <authorList>
            <person name="Park H."/>
        </authorList>
    </citation>
    <scope>NUCLEOTIDE SEQUENCE</scope>
    <source>
        <strain evidence="10">DE</strain>
        <tissue evidence="10">Muscle</tissue>
    </source>
</reference>
<protein>
    <submittedName>
        <fullName evidence="10">Hydroxycarboxylic acid receptor 3</fullName>
    </submittedName>
</protein>
<feature type="transmembrane region" description="Helical" evidence="8">
    <location>
        <begin position="119"/>
        <end position="137"/>
    </location>
</feature>
<dbReference type="Pfam" id="PF00001">
    <property type="entry name" value="7tm_1"/>
    <property type="match status" value="2"/>
</dbReference>
<keyword evidence="2 8" id="KW-0812">Transmembrane</keyword>
<evidence type="ECO:0000256" key="5">
    <source>
        <dbReference type="ARBA" id="ARBA00023136"/>
    </source>
</evidence>
<dbReference type="Proteomes" id="UP001228049">
    <property type="component" value="Unassembled WGS sequence"/>
</dbReference>
<evidence type="ECO:0000256" key="8">
    <source>
        <dbReference type="SAM" id="Phobius"/>
    </source>
</evidence>
<evidence type="ECO:0000256" key="6">
    <source>
        <dbReference type="ARBA" id="ARBA00023170"/>
    </source>
</evidence>
<dbReference type="GO" id="GO:0004930">
    <property type="term" value="F:G protein-coupled receptor activity"/>
    <property type="evidence" value="ECO:0007669"/>
    <property type="project" value="UniProtKB-KW"/>
</dbReference>
<dbReference type="InterPro" id="IPR000276">
    <property type="entry name" value="GPCR_Rhodpsn"/>
</dbReference>
<feature type="transmembrane region" description="Helical" evidence="8">
    <location>
        <begin position="158"/>
        <end position="184"/>
    </location>
</feature>
<comment type="subcellular location">
    <subcellularLocation>
        <location evidence="1">Membrane</location>
        <topology evidence="1">Multi-pass membrane protein</topology>
    </subcellularLocation>
</comment>
<feature type="transmembrane region" description="Helical" evidence="8">
    <location>
        <begin position="57"/>
        <end position="76"/>
    </location>
</feature>
<evidence type="ECO:0000256" key="2">
    <source>
        <dbReference type="ARBA" id="ARBA00022692"/>
    </source>
</evidence>
<dbReference type="InterPro" id="IPR051893">
    <property type="entry name" value="HCARs"/>
</dbReference>
<accession>A0AAD9F4J2</accession>
<evidence type="ECO:0000256" key="1">
    <source>
        <dbReference type="ARBA" id="ARBA00004141"/>
    </source>
</evidence>
<evidence type="ECO:0000313" key="10">
    <source>
        <dbReference type="EMBL" id="KAK1892563.1"/>
    </source>
</evidence>
<feature type="domain" description="G-protein coupled receptors family 1 profile" evidence="9">
    <location>
        <begin position="1"/>
        <end position="227"/>
    </location>
</feature>
<keyword evidence="7" id="KW-0807">Transducer</keyword>
<dbReference type="Gene3D" id="1.20.1070.10">
    <property type="entry name" value="Rhodopsin 7-helix transmembrane proteins"/>
    <property type="match status" value="2"/>
</dbReference>
<feature type="transmembrane region" description="Helical" evidence="8">
    <location>
        <begin position="207"/>
        <end position="230"/>
    </location>
</feature>
<keyword evidence="5 8" id="KW-0472">Membrane</keyword>
<evidence type="ECO:0000256" key="7">
    <source>
        <dbReference type="ARBA" id="ARBA00023224"/>
    </source>
</evidence>
<dbReference type="PANTHER" id="PTHR46048">
    <property type="entry name" value="HYDROXYCARBOXYLIC ACID RECEPTOR 2"/>
    <property type="match status" value="1"/>
</dbReference>
<dbReference type="AlphaFoldDB" id="A0AAD9F4J2"/>
<sequence length="268" mass="30457">MICEFNGTLLTSVLPPLLMTELVLGVVGNGLLLFNLAMADFMLMVPLPFRASYYFSGIKWTFGIPLCNICLFMLALNRTGSSIFLMAIAVDSLQHINTTYCESFMIKTEASLNLNWHKFLFIFSFYMPLLVILYCTIQIIRHLRRRQLSQQRKIKKALCFIAVVAVIFIVCFLPSNITQLIIWIKTQQLAGNLSGPEVCQAMDNMTIVFYLSISLTYLNSVLDPVVYYFSSPTFKNICRKALHLSKVDNPEISEKKTRETGSQSISQL</sequence>
<evidence type="ECO:0000256" key="3">
    <source>
        <dbReference type="ARBA" id="ARBA00022989"/>
    </source>
</evidence>
<dbReference type="SUPFAM" id="SSF81321">
    <property type="entry name" value="Family A G protein-coupled receptor-like"/>
    <property type="match status" value="1"/>
</dbReference>
<keyword evidence="6 10" id="KW-0675">Receptor</keyword>
<dbReference type="PROSITE" id="PS50262">
    <property type="entry name" value="G_PROTEIN_RECEP_F1_2"/>
    <property type="match status" value="1"/>
</dbReference>
<evidence type="ECO:0000313" key="11">
    <source>
        <dbReference type="Proteomes" id="UP001228049"/>
    </source>
</evidence>
<gene>
    <name evidence="10" type="ORF">KUDE01_007638</name>
</gene>
<keyword evidence="4" id="KW-0297">G-protein coupled receptor</keyword>
<name>A0AAD9F4J2_DISEL</name>
<feature type="transmembrane region" description="Helical" evidence="8">
    <location>
        <begin position="22"/>
        <end position="45"/>
    </location>
</feature>
<organism evidence="10 11">
    <name type="scientific">Dissostichus eleginoides</name>
    <name type="common">Patagonian toothfish</name>
    <name type="synonym">Dissostichus amissus</name>
    <dbReference type="NCBI Taxonomy" id="100907"/>
    <lineage>
        <taxon>Eukaryota</taxon>
        <taxon>Metazoa</taxon>
        <taxon>Chordata</taxon>
        <taxon>Craniata</taxon>
        <taxon>Vertebrata</taxon>
        <taxon>Euteleostomi</taxon>
        <taxon>Actinopterygii</taxon>
        <taxon>Neopterygii</taxon>
        <taxon>Teleostei</taxon>
        <taxon>Neoteleostei</taxon>
        <taxon>Acanthomorphata</taxon>
        <taxon>Eupercaria</taxon>
        <taxon>Perciformes</taxon>
        <taxon>Notothenioidei</taxon>
        <taxon>Nototheniidae</taxon>
        <taxon>Dissostichus</taxon>
    </lineage>
</organism>
<keyword evidence="3 8" id="KW-1133">Transmembrane helix</keyword>
<dbReference type="InterPro" id="IPR017452">
    <property type="entry name" value="GPCR_Rhodpsn_7TM"/>
</dbReference>
<evidence type="ECO:0000259" key="9">
    <source>
        <dbReference type="PROSITE" id="PS50262"/>
    </source>
</evidence>
<dbReference type="GO" id="GO:0005886">
    <property type="term" value="C:plasma membrane"/>
    <property type="evidence" value="ECO:0007669"/>
    <property type="project" value="TreeGrafter"/>
</dbReference>
<dbReference type="EMBL" id="JASDAP010000013">
    <property type="protein sequence ID" value="KAK1892563.1"/>
    <property type="molecule type" value="Genomic_DNA"/>
</dbReference>
<dbReference type="PANTHER" id="PTHR46048:SF6">
    <property type="entry name" value="HYDROXYCARBOXYLIC ACID RECEPTOR 2"/>
    <property type="match status" value="1"/>
</dbReference>
<comment type="caution">
    <text evidence="10">The sequence shown here is derived from an EMBL/GenBank/DDBJ whole genome shotgun (WGS) entry which is preliminary data.</text>
</comment>
<keyword evidence="11" id="KW-1185">Reference proteome</keyword>
<evidence type="ECO:0000256" key="4">
    <source>
        <dbReference type="ARBA" id="ARBA00023040"/>
    </source>
</evidence>